<name>A0ABU3Y7H9_9SPHN</name>
<evidence type="ECO:0000313" key="2">
    <source>
        <dbReference type="Proteomes" id="UP001273531"/>
    </source>
</evidence>
<dbReference type="Proteomes" id="UP001273531">
    <property type="component" value="Unassembled WGS sequence"/>
</dbReference>
<evidence type="ECO:0008006" key="3">
    <source>
        <dbReference type="Google" id="ProtNLM"/>
    </source>
</evidence>
<protein>
    <recommendedName>
        <fullName evidence="3">Lipoprotein</fullName>
    </recommendedName>
</protein>
<dbReference type="PROSITE" id="PS51257">
    <property type="entry name" value="PROKAR_LIPOPROTEIN"/>
    <property type="match status" value="1"/>
</dbReference>
<sequence length="110" mass="12235">MRIALSIAICAAVTGCVHNDGRGKFRLSEDEMLAAWVSVAGRAQAQAQQEGVEPLWNPPPRFGSAVCTWIEFGRKAHCSYLKWPRYSSRGPGIPEEADLYKTEDGWDFGY</sequence>
<organism evidence="1 2">
    <name type="scientific">Sphingomonas agrestis</name>
    <dbReference type="NCBI Taxonomy" id="3080540"/>
    <lineage>
        <taxon>Bacteria</taxon>
        <taxon>Pseudomonadati</taxon>
        <taxon>Pseudomonadota</taxon>
        <taxon>Alphaproteobacteria</taxon>
        <taxon>Sphingomonadales</taxon>
        <taxon>Sphingomonadaceae</taxon>
        <taxon>Sphingomonas</taxon>
    </lineage>
</organism>
<dbReference type="RefSeq" id="WP_317226499.1">
    <property type="nucleotide sequence ID" value="NZ_JAWJEJ010000001.1"/>
</dbReference>
<accession>A0ABU3Y7H9</accession>
<dbReference type="EMBL" id="JAWJEJ010000001">
    <property type="protein sequence ID" value="MDV3457345.1"/>
    <property type="molecule type" value="Genomic_DNA"/>
</dbReference>
<reference evidence="1 2" key="1">
    <citation type="submission" date="2023-10" db="EMBL/GenBank/DDBJ databases">
        <title>Sphingomonas sp. HF-S4 16S ribosomal RNA gene Genome sequencing and assembly.</title>
        <authorList>
            <person name="Lee H."/>
        </authorList>
    </citation>
    <scope>NUCLEOTIDE SEQUENCE [LARGE SCALE GENOMIC DNA]</scope>
    <source>
        <strain evidence="1 2">HF-S4</strain>
    </source>
</reference>
<keyword evidence="2" id="KW-1185">Reference proteome</keyword>
<comment type="caution">
    <text evidence="1">The sequence shown here is derived from an EMBL/GenBank/DDBJ whole genome shotgun (WGS) entry which is preliminary data.</text>
</comment>
<gene>
    <name evidence="1" type="ORF">RZN05_10160</name>
</gene>
<evidence type="ECO:0000313" key="1">
    <source>
        <dbReference type="EMBL" id="MDV3457345.1"/>
    </source>
</evidence>
<proteinExistence type="predicted"/>